<dbReference type="InterPro" id="IPR052865">
    <property type="entry name" value="Zinc_finger_BED"/>
</dbReference>
<reference evidence="7" key="1">
    <citation type="submission" date="2025-08" db="UniProtKB">
        <authorList>
            <consortium name="Ensembl"/>
        </authorList>
    </citation>
    <scope>IDENTIFICATION</scope>
</reference>
<feature type="domain" description="BED-type" evidence="6">
    <location>
        <begin position="322"/>
        <end position="379"/>
    </location>
</feature>
<dbReference type="OrthoDB" id="1607513at2759"/>
<evidence type="ECO:0000313" key="8">
    <source>
        <dbReference type="Proteomes" id="UP000694569"/>
    </source>
</evidence>
<keyword evidence="8" id="KW-1185">Reference proteome</keyword>
<organism evidence="7 8">
    <name type="scientific">Leptobrachium leishanense</name>
    <name type="common">Leishan spiny toad</name>
    <dbReference type="NCBI Taxonomy" id="445787"/>
    <lineage>
        <taxon>Eukaryota</taxon>
        <taxon>Metazoa</taxon>
        <taxon>Chordata</taxon>
        <taxon>Craniata</taxon>
        <taxon>Vertebrata</taxon>
        <taxon>Euteleostomi</taxon>
        <taxon>Amphibia</taxon>
        <taxon>Batrachia</taxon>
        <taxon>Anura</taxon>
        <taxon>Pelobatoidea</taxon>
        <taxon>Megophryidae</taxon>
        <taxon>Leptobrachium</taxon>
    </lineage>
</organism>
<dbReference type="AlphaFoldDB" id="A0A8C5WL28"/>
<feature type="region of interest" description="Disordered" evidence="5">
    <location>
        <begin position="176"/>
        <end position="206"/>
    </location>
</feature>
<sequence>MPHEGEDHPMACKSTLHLAFPRQGTGPTERDLIPAETPIESSESVPQIEMKLESSDEEDEEFEKSEPCPFPQIRKSPGVDMRVLLMCQKGKGNASDGGKGDLVDDLPRSSAAPPGQFAVRPIRKRKAKSEVWQFFYRDANNVCRAVCSICRISVSRGKLGGNFGTTALKRHLESKHPMEWAQRESMRLQRRDEEDEETFEEKEPNERSFNDPIMEYHFKEASKYGAMGSSETYEIIDSSDDGEDVDKVQGQGAQVELDEEIEMKGLKVLTREDLKKMNRYRGLPIDSGAKLSIGMAHATSSATAFFCNRDLPLAPPETKKRRSTSAVWQFFYIDHENTCRAICTLCHLSVSRGTRGSNLGTSALIRHLEVKHPLEWGKVKSDKPKIFGIIEVEDEEEEPDEPIELYAQQQQTPSGLQSLADCSEYSESSANLAPEPPAGPLEYDPRVVIGKSEKLLSSEDPHMVFNHNDLTRNGKYTPSHQKAQAWNQNIAELVCGLALPYSFINSRAFQMFMQRADPLYSLPPKSFFSGKAIPQMFDAVCKQVAGELKRSECPHVHVAAHVWSMDLPMNFLALSAHWAVFDSGDQPSISRKHAVLCVKSFPKEFNESNIQQELVRQVNLWLSPNTLCPGFFISSGDFSLIHAIKGANFSYVSSFPHSLNLLILDFFQSNRFITGMLAVARKVCSHFAHSAWAGKRLRELQHQYNLPKHSLKQETVQHWTSTFYMLQRLLEQQRAVQEYLAKHTLEVADDLLTPSHWKLMITLVYLLQPFEMATREANAKDCSLSQVLPGIRYLHIFLRQIRGHFEGKGDSAGWFWLMVSRLSSLRISG</sequence>
<dbReference type="GeneTree" id="ENSGT00510000050353"/>
<feature type="region of interest" description="Disordered" evidence="5">
    <location>
        <begin position="1"/>
        <end position="73"/>
    </location>
</feature>
<dbReference type="GO" id="GO:0008270">
    <property type="term" value="F:zinc ion binding"/>
    <property type="evidence" value="ECO:0007669"/>
    <property type="project" value="UniProtKB-KW"/>
</dbReference>
<feature type="domain" description="BED-type" evidence="6">
    <location>
        <begin position="126"/>
        <end position="183"/>
    </location>
</feature>
<keyword evidence="2 4" id="KW-0863">Zinc-finger</keyword>
<dbReference type="PANTHER" id="PTHR47241">
    <property type="entry name" value="FINGER PROTEIN, PUTATIVE-RELATED"/>
    <property type="match status" value="1"/>
</dbReference>
<dbReference type="Proteomes" id="UP000694569">
    <property type="component" value="Unplaced"/>
</dbReference>
<dbReference type="Ensembl" id="ENSLLET00000047648.1">
    <property type="protein sequence ID" value="ENSLLEP00000045817.1"/>
    <property type="gene ID" value="ENSLLEG00000029075.1"/>
</dbReference>
<accession>A0A8C5WL28</accession>
<dbReference type="InterPro" id="IPR003656">
    <property type="entry name" value="Znf_BED"/>
</dbReference>
<evidence type="ECO:0000313" key="7">
    <source>
        <dbReference type="Ensembl" id="ENSLLEP00000045817.1"/>
    </source>
</evidence>
<proteinExistence type="predicted"/>
<dbReference type="GO" id="GO:0005634">
    <property type="term" value="C:nucleus"/>
    <property type="evidence" value="ECO:0007669"/>
    <property type="project" value="TreeGrafter"/>
</dbReference>
<dbReference type="InterPro" id="IPR012337">
    <property type="entry name" value="RNaseH-like_sf"/>
</dbReference>
<name>A0A8C5WL28_9ANUR</name>
<protein>
    <recommendedName>
        <fullName evidence="6">BED-type domain-containing protein</fullName>
    </recommendedName>
</protein>
<keyword evidence="1" id="KW-0479">Metal-binding</keyword>
<dbReference type="InterPro" id="IPR036236">
    <property type="entry name" value="Znf_C2H2_sf"/>
</dbReference>
<feature type="compositionally biased region" description="Basic and acidic residues" evidence="5">
    <location>
        <begin position="1"/>
        <end position="10"/>
    </location>
</feature>
<evidence type="ECO:0000256" key="2">
    <source>
        <dbReference type="ARBA" id="ARBA00022771"/>
    </source>
</evidence>
<dbReference type="SUPFAM" id="SSF57667">
    <property type="entry name" value="beta-beta-alpha zinc fingers"/>
    <property type="match status" value="2"/>
</dbReference>
<evidence type="ECO:0000256" key="1">
    <source>
        <dbReference type="ARBA" id="ARBA00022723"/>
    </source>
</evidence>
<feature type="compositionally biased region" description="Basic and acidic residues" evidence="5">
    <location>
        <begin position="176"/>
        <end position="192"/>
    </location>
</feature>
<evidence type="ECO:0000256" key="4">
    <source>
        <dbReference type="PROSITE-ProRule" id="PRU00027"/>
    </source>
</evidence>
<dbReference type="GO" id="GO:0003677">
    <property type="term" value="F:DNA binding"/>
    <property type="evidence" value="ECO:0007669"/>
    <property type="project" value="InterPro"/>
</dbReference>
<evidence type="ECO:0000256" key="5">
    <source>
        <dbReference type="SAM" id="MobiDB-lite"/>
    </source>
</evidence>
<dbReference type="SUPFAM" id="SSF53098">
    <property type="entry name" value="Ribonuclease H-like"/>
    <property type="match status" value="1"/>
</dbReference>
<dbReference type="SMART" id="SM00614">
    <property type="entry name" value="ZnF_BED"/>
    <property type="match status" value="2"/>
</dbReference>
<dbReference type="PROSITE" id="PS50808">
    <property type="entry name" value="ZF_BED"/>
    <property type="match status" value="2"/>
</dbReference>
<reference evidence="7" key="2">
    <citation type="submission" date="2025-09" db="UniProtKB">
        <authorList>
            <consortium name="Ensembl"/>
        </authorList>
    </citation>
    <scope>IDENTIFICATION</scope>
</reference>
<dbReference type="Pfam" id="PF02892">
    <property type="entry name" value="zf-BED"/>
    <property type="match status" value="2"/>
</dbReference>
<keyword evidence="3" id="KW-0862">Zinc</keyword>
<evidence type="ECO:0000259" key="6">
    <source>
        <dbReference type="PROSITE" id="PS50808"/>
    </source>
</evidence>
<dbReference type="PANTHER" id="PTHR47241:SF1">
    <property type="entry name" value="BED-TYPE DOMAIN-CONTAINING PROTEIN"/>
    <property type="match status" value="1"/>
</dbReference>
<evidence type="ECO:0000256" key="3">
    <source>
        <dbReference type="ARBA" id="ARBA00022833"/>
    </source>
</evidence>